<keyword evidence="3" id="KW-0812">Transmembrane</keyword>
<reference evidence="7" key="1">
    <citation type="submission" date="2016-01" db="EMBL/GenBank/DDBJ databases">
        <title>Whole genome sequencing of Bhargavaea cecembensis T14.</title>
        <authorList>
            <person name="Hong K.W."/>
        </authorList>
    </citation>
    <scope>NUCLEOTIDE SEQUENCE [LARGE SCALE GENOMIC DNA]</scope>
    <source>
        <strain evidence="7">M19</strain>
    </source>
</reference>
<dbReference type="AlphaFoldDB" id="A0A163M591"/>
<comment type="subcellular location">
    <subcellularLocation>
        <location evidence="1">Membrane</location>
        <topology evidence="1">Multi-pass membrane protein</topology>
    </subcellularLocation>
</comment>
<evidence type="ECO:0000256" key="5">
    <source>
        <dbReference type="ARBA" id="ARBA00023136"/>
    </source>
</evidence>
<evidence type="ECO:0000256" key="4">
    <source>
        <dbReference type="ARBA" id="ARBA00022989"/>
    </source>
</evidence>
<dbReference type="InterPro" id="IPR001248">
    <property type="entry name" value="Pur-cyt_permease"/>
</dbReference>
<gene>
    <name evidence="6" type="ORF">AV649_13840</name>
</gene>
<dbReference type="PANTHER" id="PTHR30569:SF0">
    <property type="entry name" value="CYTOSINE PERMEASE"/>
    <property type="match status" value="1"/>
</dbReference>
<keyword evidence="4" id="KW-1133">Transmembrane helix</keyword>
<dbReference type="EMBL" id="LQQY01000006">
    <property type="protein sequence ID" value="KZE51887.1"/>
    <property type="molecule type" value="Genomic_DNA"/>
</dbReference>
<dbReference type="InterPro" id="IPR030191">
    <property type="entry name" value="CodB"/>
</dbReference>
<evidence type="ECO:0000313" key="7">
    <source>
        <dbReference type="Proteomes" id="UP000076510"/>
    </source>
</evidence>
<comment type="caution">
    <text evidence="6">The sequence shown here is derived from an EMBL/GenBank/DDBJ whole genome shotgun (WGS) entry which is preliminary data.</text>
</comment>
<dbReference type="GO" id="GO:0015209">
    <property type="term" value="F:cytosine transmembrane transporter activity"/>
    <property type="evidence" value="ECO:0007669"/>
    <property type="project" value="InterPro"/>
</dbReference>
<evidence type="ECO:0000256" key="3">
    <source>
        <dbReference type="ARBA" id="ARBA00022692"/>
    </source>
</evidence>
<accession>A0A163M591</accession>
<dbReference type="GO" id="GO:0005886">
    <property type="term" value="C:plasma membrane"/>
    <property type="evidence" value="ECO:0007669"/>
    <property type="project" value="TreeGrafter"/>
</dbReference>
<dbReference type="Gene3D" id="1.10.4160.10">
    <property type="entry name" value="Hydantoin permease"/>
    <property type="match status" value="1"/>
</dbReference>
<organism evidence="6 7">
    <name type="scientific">Rossellomorea marisflavi</name>
    <dbReference type="NCBI Taxonomy" id="189381"/>
    <lineage>
        <taxon>Bacteria</taxon>
        <taxon>Bacillati</taxon>
        <taxon>Bacillota</taxon>
        <taxon>Bacilli</taxon>
        <taxon>Bacillales</taxon>
        <taxon>Bacillaceae</taxon>
        <taxon>Rossellomorea</taxon>
    </lineage>
</organism>
<dbReference type="OrthoDB" id="2446947at2"/>
<dbReference type="Pfam" id="PF02133">
    <property type="entry name" value="Transp_cyt_pur"/>
    <property type="match status" value="1"/>
</dbReference>
<comment type="similarity">
    <text evidence="2">Belongs to the purine-cytosine permease (2.A.39) family.</text>
</comment>
<sequence>MFSVAKDKGVYVKMKSSMIERFGLESIPQHKKTTSWKEYFIIQLAFSVNSGNFLVPALAVVQGGLPFYAAFLATVAGAFMAFFCVSMLSLPGSRYGLPAQYVLRSVLGKKLSMGIASPVRTLTSLYWFSVQTIGGTMVVTSMVKKLTGASIPFIPVALGLALLMTALALVGFEAVKRATKWFIPILIAGQFILLALFLTGDQGGTDHHGTFSTGAFFFYGSLAFVQYISGVSAASDMTRYSVSPRQGFWGVLGGNMTGFMMTALLGGLCASLYGGLNPFVTAGELTSSVFLLSIITISALVSMISINLSNAYTGGYSLLNALPHLSRIQSALLFSIAGIILSLIPQLVYGAEGFISLLGMLVVPLSAIIVSDFLFIRKGRLREEDLSALAAGTTGTNKTAICVMVAGITLYALLPDSLSPGFLSFILTGALYLIAGRLQKEKTSITHQAG</sequence>
<protein>
    <submittedName>
        <fullName evidence="6">Cytosine permease</fullName>
    </submittedName>
</protein>
<evidence type="ECO:0000313" key="6">
    <source>
        <dbReference type="EMBL" id="KZE51887.1"/>
    </source>
</evidence>
<name>A0A163M591_9BACI</name>
<dbReference type="PANTHER" id="PTHR30569">
    <property type="entry name" value="CYTOSINE TRANSPORTER CODB"/>
    <property type="match status" value="1"/>
</dbReference>
<evidence type="ECO:0000256" key="2">
    <source>
        <dbReference type="ARBA" id="ARBA00008974"/>
    </source>
</evidence>
<dbReference type="Proteomes" id="UP000076510">
    <property type="component" value="Unassembled WGS sequence"/>
</dbReference>
<evidence type="ECO:0000256" key="1">
    <source>
        <dbReference type="ARBA" id="ARBA00004141"/>
    </source>
</evidence>
<proteinExistence type="inferred from homology"/>
<keyword evidence="5" id="KW-0472">Membrane</keyword>